<sequence length="228" mass="26559">MQNSPKKLPYGMVLTPVFEFLEVKLNDSESHNVSKLDSGSLKLKDEEGDAEKEKGIEEEKEKKEKEEKGEEIEKKKRKEEKGKVKLKDAEKKEKQERLEEKEKKEKEEKLEKEEKEEIEKEKETVAEVETESEREIEKEKEMKNINERKLATLKVKGTPYTPTSEKPKRVKHTAGKHRVHGRKPPLHPSSKRPESSTKTAPTQNLKSWGEHVILLMVKYCANISANMW</sequence>
<feature type="compositionally biased region" description="Basic and acidic residues" evidence="1">
    <location>
        <begin position="25"/>
        <end position="34"/>
    </location>
</feature>
<evidence type="ECO:0000256" key="1">
    <source>
        <dbReference type="SAM" id="MobiDB-lite"/>
    </source>
</evidence>
<feature type="region of interest" description="Disordered" evidence="1">
    <location>
        <begin position="25"/>
        <end position="204"/>
    </location>
</feature>
<dbReference type="AlphaFoldDB" id="A0A067KDK8"/>
<dbReference type="EMBL" id="KK914694">
    <property type="protein sequence ID" value="KDP30330.1"/>
    <property type="molecule type" value="Genomic_DNA"/>
</dbReference>
<protein>
    <submittedName>
        <fullName evidence="2">Uncharacterized protein</fullName>
    </submittedName>
</protein>
<name>A0A067KDK8_JATCU</name>
<feature type="compositionally biased region" description="Basic and acidic residues" evidence="1">
    <location>
        <begin position="51"/>
        <end position="150"/>
    </location>
</feature>
<accession>A0A067KDK8</accession>
<dbReference type="Proteomes" id="UP000027138">
    <property type="component" value="Unassembled WGS sequence"/>
</dbReference>
<gene>
    <name evidence="2" type="ORF">JCGZ_18167</name>
</gene>
<evidence type="ECO:0000313" key="3">
    <source>
        <dbReference type="Proteomes" id="UP000027138"/>
    </source>
</evidence>
<keyword evidence="3" id="KW-1185">Reference proteome</keyword>
<reference evidence="2 3" key="1">
    <citation type="journal article" date="2014" name="PLoS ONE">
        <title>Global Analysis of Gene Expression Profiles in Physic Nut (Jatropha curcas L.) Seedlings Exposed to Salt Stress.</title>
        <authorList>
            <person name="Zhang L."/>
            <person name="Zhang C."/>
            <person name="Wu P."/>
            <person name="Chen Y."/>
            <person name="Li M."/>
            <person name="Jiang H."/>
            <person name="Wu G."/>
        </authorList>
    </citation>
    <scope>NUCLEOTIDE SEQUENCE [LARGE SCALE GENOMIC DNA]</scope>
    <source>
        <strain evidence="3">cv. GZQX0401</strain>
        <tissue evidence="2">Young leaves</tissue>
    </source>
</reference>
<proteinExistence type="predicted"/>
<feature type="compositionally biased region" description="Basic residues" evidence="1">
    <location>
        <begin position="168"/>
        <end position="185"/>
    </location>
</feature>
<evidence type="ECO:0000313" key="2">
    <source>
        <dbReference type="EMBL" id="KDP30330.1"/>
    </source>
</evidence>
<organism evidence="2 3">
    <name type="scientific">Jatropha curcas</name>
    <name type="common">Barbados nut</name>
    <dbReference type="NCBI Taxonomy" id="180498"/>
    <lineage>
        <taxon>Eukaryota</taxon>
        <taxon>Viridiplantae</taxon>
        <taxon>Streptophyta</taxon>
        <taxon>Embryophyta</taxon>
        <taxon>Tracheophyta</taxon>
        <taxon>Spermatophyta</taxon>
        <taxon>Magnoliopsida</taxon>
        <taxon>eudicotyledons</taxon>
        <taxon>Gunneridae</taxon>
        <taxon>Pentapetalae</taxon>
        <taxon>rosids</taxon>
        <taxon>fabids</taxon>
        <taxon>Malpighiales</taxon>
        <taxon>Euphorbiaceae</taxon>
        <taxon>Crotonoideae</taxon>
        <taxon>Jatropheae</taxon>
        <taxon>Jatropha</taxon>
    </lineage>
</organism>